<evidence type="ECO:0000256" key="3">
    <source>
        <dbReference type="ARBA" id="ARBA00022741"/>
    </source>
</evidence>
<dbReference type="AlphaFoldDB" id="A0A5J4V4S2"/>
<keyword evidence="2 7" id="KW-0812">Transmembrane</keyword>
<sequence>MKQILVSVSVSNKSQSSSGTEEDVQFPIVYAIILILSPIIQSYCEANGHRVFIHLAGQTNAAVCSLIFAKALEVDTCISQQSDEGQSFSSGALLTMASTDSRNVGTNIPLFIQMMWLPLQLIVPLIFLATELGVTTIVCAVVVCIAVVLQGFVGTQASRAIKRYLQENDSRNKTTDETLKVIKLVKCGGYESVFAKRIEKLRNVQLKYVGLISLFQQIGVSVGVVAPLA</sequence>
<proteinExistence type="predicted"/>
<dbReference type="InterPro" id="IPR036640">
    <property type="entry name" value="ABC1_TM_sf"/>
</dbReference>
<evidence type="ECO:0000256" key="1">
    <source>
        <dbReference type="ARBA" id="ARBA00022448"/>
    </source>
</evidence>
<keyword evidence="1" id="KW-0813">Transport</keyword>
<keyword evidence="6 7" id="KW-0472">Membrane</keyword>
<evidence type="ECO:0000313" key="9">
    <source>
        <dbReference type="EMBL" id="KAA6377382.1"/>
    </source>
</evidence>
<keyword evidence="3" id="KW-0547">Nucleotide-binding</keyword>
<organism evidence="9 10">
    <name type="scientific">Streblomastix strix</name>
    <dbReference type="NCBI Taxonomy" id="222440"/>
    <lineage>
        <taxon>Eukaryota</taxon>
        <taxon>Metamonada</taxon>
        <taxon>Preaxostyla</taxon>
        <taxon>Oxymonadida</taxon>
        <taxon>Streblomastigidae</taxon>
        <taxon>Streblomastix</taxon>
    </lineage>
</organism>
<accession>A0A5J4V4S2</accession>
<dbReference type="PANTHER" id="PTHR24223">
    <property type="entry name" value="ATP-BINDING CASSETTE SUB-FAMILY C"/>
    <property type="match status" value="1"/>
</dbReference>
<evidence type="ECO:0000259" key="8">
    <source>
        <dbReference type="PROSITE" id="PS50929"/>
    </source>
</evidence>
<feature type="transmembrane region" description="Helical" evidence="7">
    <location>
        <begin position="134"/>
        <end position="153"/>
    </location>
</feature>
<evidence type="ECO:0000256" key="7">
    <source>
        <dbReference type="SAM" id="Phobius"/>
    </source>
</evidence>
<dbReference type="GO" id="GO:0016020">
    <property type="term" value="C:membrane"/>
    <property type="evidence" value="ECO:0007669"/>
    <property type="project" value="InterPro"/>
</dbReference>
<dbReference type="GO" id="GO:0140359">
    <property type="term" value="F:ABC-type transporter activity"/>
    <property type="evidence" value="ECO:0007669"/>
    <property type="project" value="InterPro"/>
</dbReference>
<dbReference type="SUPFAM" id="SSF90123">
    <property type="entry name" value="ABC transporter transmembrane region"/>
    <property type="match status" value="1"/>
</dbReference>
<name>A0A5J4V4S2_9EUKA</name>
<dbReference type="OrthoDB" id="6500128at2759"/>
<keyword evidence="4" id="KW-0067">ATP-binding</keyword>
<keyword evidence="5 7" id="KW-1133">Transmembrane helix</keyword>
<dbReference type="GO" id="GO:0005524">
    <property type="term" value="F:ATP binding"/>
    <property type="evidence" value="ECO:0007669"/>
    <property type="project" value="UniProtKB-KW"/>
</dbReference>
<reference evidence="9 10" key="1">
    <citation type="submission" date="2019-03" db="EMBL/GenBank/DDBJ databases">
        <title>Single cell metagenomics reveals metabolic interactions within the superorganism composed of flagellate Streblomastix strix and complex community of Bacteroidetes bacteria on its surface.</title>
        <authorList>
            <person name="Treitli S.C."/>
            <person name="Kolisko M."/>
            <person name="Husnik F."/>
            <person name="Keeling P."/>
            <person name="Hampl V."/>
        </authorList>
    </citation>
    <scope>NUCLEOTIDE SEQUENCE [LARGE SCALE GENOMIC DNA]</scope>
    <source>
        <strain evidence="9">ST1C</strain>
    </source>
</reference>
<feature type="non-terminal residue" evidence="9">
    <location>
        <position position="229"/>
    </location>
</feature>
<comment type="caution">
    <text evidence="9">The sequence shown here is derived from an EMBL/GenBank/DDBJ whole genome shotgun (WGS) entry which is preliminary data.</text>
</comment>
<gene>
    <name evidence="9" type="ORF">EZS28_027090</name>
</gene>
<dbReference type="InterPro" id="IPR050173">
    <property type="entry name" value="ABC_transporter_C-like"/>
</dbReference>
<feature type="domain" description="ABC transmembrane type-1" evidence="8">
    <location>
        <begin position="1"/>
        <end position="229"/>
    </location>
</feature>
<dbReference type="PROSITE" id="PS50929">
    <property type="entry name" value="ABC_TM1F"/>
    <property type="match status" value="1"/>
</dbReference>
<evidence type="ECO:0000256" key="6">
    <source>
        <dbReference type="ARBA" id="ARBA00023136"/>
    </source>
</evidence>
<evidence type="ECO:0000256" key="5">
    <source>
        <dbReference type="ARBA" id="ARBA00022989"/>
    </source>
</evidence>
<evidence type="ECO:0000256" key="4">
    <source>
        <dbReference type="ARBA" id="ARBA00022840"/>
    </source>
</evidence>
<dbReference type="Pfam" id="PF00664">
    <property type="entry name" value="ABC_membrane"/>
    <property type="match status" value="1"/>
</dbReference>
<dbReference type="EMBL" id="SNRW01009867">
    <property type="protein sequence ID" value="KAA6377382.1"/>
    <property type="molecule type" value="Genomic_DNA"/>
</dbReference>
<dbReference type="Proteomes" id="UP000324800">
    <property type="component" value="Unassembled WGS sequence"/>
</dbReference>
<protein>
    <recommendedName>
        <fullName evidence="8">ABC transmembrane type-1 domain-containing protein</fullName>
    </recommendedName>
</protein>
<feature type="transmembrane region" description="Helical" evidence="7">
    <location>
        <begin position="108"/>
        <end position="128"/>
    </location>
</feature>
<evidence type="ECO:0000313" key="10">
    <source>
        <dbReference type="Proteomes" id="UP000324800"/>
    </source>
</evidence>
<dbReference type="InterPro" id="IPR011527">
    <property type="entry name" value="ABC1_TM_dom"/>
</dbReference>
<dbReference type="Gene3D" id="1.20.1560.10">
    <property type="entry name" value="ABC transporter type 1, transmembrane domain"/>
    <property type="match status" value="1"/>
</dbReference>
<feature type="transmembrane region" description="Helical" evidence="7">
    <location>
        <begin position="206"/>
        <end position="228"/>
    </location>
</feature>
<evidence type="ECO:0000256" key="2">
    <source>
        <dbReference type="ARBA" id="ARBA00022692"/>
    </source>
</evidence>